<evidence type="ECO:0000313" key="3">
    <source>
        <dbReference type="Proteomes" id="UP001565368"/>
    </source>
</evidence>
<feature type="region of interest" description="Disordered" evidence="1">
    <location>
        <begin position="454"/>
        <end position="473"/>
    </location>
</feature>
<organism evidence="2 3">
    <name type="scientific">Vanrija albida</name>
    <dbReference type="NCBI Taxonomy" id="181172"/>
    <lineage>
        <taxon>Eukaryota</taxon>
        <taxon>Fungi</taxon>
        <taxon>Dikarya</taxon>
        <taxon>Basidiomycota</taxon>
        <taxon>Agaricomycotina</taxon>
        <taxon>Tremellomycetes</taxon>
        <taxon>Trichosporonales</taxon>
        <taxon>Trichosporonaceae</taxon>
        <taxon>Vanrija</taxon>
    </lineage>
</organism>
<accession>A0ABR3Q0J4</accession>
<evidence type="ECO:0008006" key="4">
    <source>
        <dbReference type="Google" id="ProtNLM"/>
    </source>
</evidence>
<sequence>MTLVYSGTPRLYPELGGGALVAAVRFSTPMRLASVRVVPAGVVYPGGVGATSAEPFAADVWLNVSPSDPINALARTALHVEPGPHSVDYALDMPEGTTTRLLVLRLHPPGTALTLSLYAHSPAASATADADASQLALSGPTELPLPDTAALLSALAARLPGAYPTAEVAARTERLRLADALAHPAALAALLADPGADAAVASLLGLDAHPDPRAALSALARLDAPNAVEYPRTAAPLATVLALARAQRDSAHPQAGAALATVVGRLAALLPASPAIARTLAAALPALAAHAAARGADVALPGSLEPRAAVAALLPLLAGSTPAGISTAPAAAALARPFVARLDPADPLRLAWASPIPSPALASSSEATRLARALDTPAASSSLLHTPSAPELLALLAPALAATLAHAREPPLGIPSALPRVVASGAAASASDYAGKVYSAHEFRRERETVSGLGVGASGVGRKASRHVDEFGR</sequence>
<name>A0ABR3Q0J4_9TREE</name>
<gene>
    <name evidence="2" type="ORF">Q8F55_004828</name>
</gene>
<evidence type="ECO:0000313" key="2">
    <source>
        <dbReference type="EMBL" id="KAL1408031.1"/>
    </source>
</evidence>
<dbReference type="GeneID" id="95985871"/>
<dbReference type="EMBL" id="JBBXJM010000004">
    <property type="protein sequence ID" value="KAL1408031.1"/>
    <property type="molecule type" value="Genomic_DNA"/>
</dbReference>
<reference evidence="2 3" key="1">
    <citation type="submission" date="2023-08" db="EMBL/GenBank/DDBJ databases">
        <title>Annotated Genome Sequence of Vanrija albida AlHP1.</title>
        <authorList>
            <person name="Herzog R."/>
        </authorList>
    </citation>
    <scope>NUCLEOTIDE SEQUENCE [LARGE SCALE GENOMIC DNA]</scope>
    <source>
        <strain evidence="2 3">AlHP1</strain>
    </source>
</reference>
<dbReference type="RefSeq" id="XP_069207975.1">
    <property type="nucleotide sequence ID" value="XM_069353333.1"/>
</dbReference>
<dbReference type="Proteomes" id="UP001565368">
    <property type="component" value="Unassembled WGS sequence"/>
</dbReference>
<keyword evidence="3" id="KW-1185">Reference proteome</keyword>
<proteinExistence type="predicted"/>
<protein>
    <recommendedName>
        <fullName evidence="4">Vitellogenin domain-containing protein</fullName>
    </recommendedName>
</protein>
<comment type="caution">
    <text evidence="2">The sequence shown here is derived from an EMBL/GenBank/DDBJ whole genome shotgun (WGS) entry which is preliminary data.</text>
</comment>
<evidence type="ECO:0000256" key="1">
    <source>
        <dbReference type="SAM" id="MobiDB-lite"/>
    </source>
</evidence>